<comment type="caution">
    <text evidence="1">The sequence shown here is derived from an EMBL/GenBank/DDBJ whole genome shotgun (WGS) entry which is preliminary data.</text>
</comment>
<accession>A0ABP7XYJ8</accession>
<name>A0ABP7XYJ8_9ACTN</name>
<keyword evidence="2" id="KW-1185">Reference proteome</keyword>
<dbReference type="SUPFAM" id="SSF53474">
    <property type="entry name" value="alpha/beta-Hydrolases"/>
    <property type="match status" value="1"/>
</dbReference>
<evidence type="ECO:0008006" key="3">
    <source>
        <dbReference type="Google" id="ProtNLM"/>
    </source>
</evidence>
<proteinExistence type="predicted"/>
<dbReference type="Gene3D" id="3.40.50.1820">
    <property type="entry name" value="alpha/beta hydrolase"/>
    <property type="match status" value="1"/>
</dbReference>
<organism evidence="1 2">
    <name type="scientific">Nocardioides fonticola</name>
    <dbReference type="NCBI Taxonomy" id="450363"/>
    <lineage>
        <taxon>Bacteria</taxon>
        <taxon>Bacillati</taxon>
        <taxon>Actinomycetota</taxon>
        <taxon>Actinomycetes</taxon>
        <taxon>Propionibacteriales</taxon>
        <taxon>Nocardioidaceae</taxon>
        <taxon>Nocardioides</taxon>
    </lineage>
</organism>
<reference evidence="2" key="1">
    <citation type="journal article" date="2019" name="Int. J. Syst. Evol. Microbiol.">
        <title>The Global Catalogue of Microorganisms (GCM) 10K type strain sequencing project: providing services to taxonomists for standard genome sequencing and annotation.</title>
        <authorList>
            <consortium name="The Broad Institute Genomics Platform"/>
            <consortium name="The Broad Institute Genome Sequencing Center for Infectious Disease"/>
            <person name="Wu L."/>
            <person name="Ma J."/>
        </authorList>
    </citation>
    <scope>NUCLEOTIDE SEQUENCE [LARGE SCALE GENOMIC DNA]</scope>
    <source>
        <strain evidence="2">JCM 16703</strain>
    </source>
</reference>
<dbReference type="Proteomes" id="UP001501495">
    <property type="component" value="Unassembled WGS sequence"/>
</dbReference>
<evidence type="ECO:0000313" key="2">
    <source>
        <dbReference type="Proteomes" id="UP001501495"/>
    </source>
</evidence>
<protein>
    <recommendedName>
        <fullName evidence="3">Esterase</fullName>
    </recommendedName>
</protein>
<dbReference type="PANTHER" id="PTHR48098">
    <property type="entry name" value="ENTEROCHELIN ESTERASE-RELATED"/>
    <property type="match status" value="1"/>
</dbReference>
<dbReference type="InterPro" id="IPR029058">
    <property type="entry name" value="AB_hydrolase_fold"/>
</dbReference>
<dbReference type="Pfam" id="PF00756">
    <property type="entry name" value="Esterase"/>
    <property type="match status" value="1"/>
</dbReference>
<dbReference type="InterPro" id="IPR000801">
    <property type="entry name" value="Esterase-like"/>
</dbReference>
<evidence type="ECO:0000313" key="1">
    <source>
        <dbReference type="EMBL" id="GAA4127063.1"/>
    </source>
</evidence>
<dbReference type="InterPro" id="IPR050583">
    <property type="entry name" value="Mycobacterial_A85_antigen"/>
</dbReference>
<sequence>MTGLVTAGLVGTIAWSGAPASAQWQDFRGLDGESFTIVDSPASDPISLRQSDYRRLMAIPSTDTGYRPPMEETPDELACPASRCKDVVIPVPETVRISNPTVRIYYPTGYRKPANRTKRYPVVYLYPGARSPYTRWSTILDLRGITRRIPAIFVMPEGGVGKDAGMFSDWVDGTWQYETYHVDYLAPWIAAHTRSLPGATGGVGASAGGLGALNYAARHPGFLQGVLSISGVADTAILTSNALPEQITPLIGISPPDLTRVWGNRVLDAANWDAHNPAKNAAALKDVALFIACGTGYASNETPTGDPIHTPFQEMLLWTSHRTFLQALVQAGVSYEARIRQGGTHYWNYFAAQLRWGLPKLVNALYAKAGATPPYPF</sequence>
<dbReference type="EMBL" id="BAAAZH010000028">
    <property type="protein sequence ID" value="GAA4127063.1"/>
    <property type="molecule type" value="Genomic_DNA"/>
</dbReference>
<gene>
    <name evidence="1" type="ORF">GCM10022215_37280</name>
</gene>
<dbReference type="PANTHER" id="PTHR48098:SF1">
    <property type="entry name" value="DIACYLGLYCEROL ACYLTRANSFERASE_MYCOLYLTRANSFERASE AG85A"/>
    <property type="match status" value="1"/>
</dbReference>